<dbReference type="AlphaFoldDB" id="A0A1A7NYF2"/>
<protein>
    <submittedName>
        <fullName evidence="1">Uncharacterized protein</fullName>
    </submittedName>
</protein>
<evidence type="ECO:0000313" key="2">
    <source>
        <dbReference type="EMBL" id="STO37391.1"/>
    </source>
</evidence>
<dbReference type="OrthoDB" id="7067870at2"/>
<dbReference type="EMBL" id="JTJO01000067">
    <property type="protein sequence ID" value="OBW96258.1"/>
    <property type="molecule type" value="Genomic_DNA"/>
</dbReference>
<dbReference type="Proteomes" id="UP000092643">
    <property type="component" value="Unassembled WGS sequence"/>
</dbReference>
<reference evidence="1 3" key="1">
    <citation type="submission" date="2014-11" db="EMBL/GenBank/DDBJ databases">
        <title>Pan-genome of Gallibacterium spp.</title>
        <authorList>
            <person name="Kudirkiene E."/>
            <person name="Bojesen A.M."/>
        </authorList>
    </citation>
    <scope>NUCLEOTIDE SEQUENCE [LARGE SCALE GENOMIC DNA]</scope>
    <source>
        <strain evidence="1 3">F 279</strain>
    </source>
</reference>
<name>A0A1A7NYF2_9PAST</name>
<reference evidence="2 4" key="2">
    <citation type="submission" date="2018-06" db="EMBL/GenBank/DDBJ databases">
        <authorList>
            <consortium name="Pathogen Informatics"/>
            <person name="Doyle S."/>
        </authorList>
    </citation>
    <scope>NUCLEOTIDE SEQUENCE [LARGE SCALE GENOMIC DNA]</scope>
    <source>
        <strain evidence="2 4">NCTC11413</strain>
    </source>
</reference>
<evidence type="ECO:0000313" key="4">
    <source>
        <dbReference type="Proteomes" id="UP000254232"/>
    </source>
</evidence>
<dbReference type="Proteomes" id="UP000254232">
    <property type="component" value="Unassembled WGS sequence"/>
</dbReference>
<dbReference type="GeneID" id="77264702"/>
<dbReference type="EMBL" id="UGGZ01000001">
    <property type="protein sequence ID" value="STO37391.1"/>
    <property type="molecule type" value="Genomic_DNA"/>
</dbReference>
<evidence type="ECO:0000313" key="1">
    <source>
        <dbReference type="EMBL" id="OBW96258.1"/>
    </source>
</evidence>
<sequence length="79" mass="9215">MNDKNDNKQILLNQTHFSKIEDFDCLECDEPAYFVLQDKYHSFSLSLSTLLNCLKFAENEGVIPAIGEEWWLKVSNMNK</sequence>
<organism evidence="1 3">
    <name type="scientific">Gallibacterium anatis</name>
    <dbReference type="NCBI Taxonomy" id="750"/>
    <lineage>
        <taxon>Bacteria</taxon>
        <taxon>Pseudomonadati</taxon>
        <taxon>Pseudomonadota</taxon>
        <taxon>Gammaproteobacteria</taxon>
        <taxon>Pasteurellales</taxon>
        <taxon>Pasteurellaceae</taxon>
        <taxon>Gallibacterium</taxon>
    </lineage>
</organism>
<gene>
    <name evidence="2" type="ORF">NCTC11413_00500</name>
    <name evidence="1" type="ORF">QV03_11090</name>
</gene>
<evidence type="ECO:0000313" key="3">
    <source>
        <dbReference type="Proteomes" id="UP000092643"/>
    </source>
</evidence>
<accession>A0A1A7NYF2</accession>
<proteinExistence type="predicted"/>
<dbReference type="PATRIC" id="fig|750.21.peg.1439"/>
<dbReference type="RefSeq" id="WP_018347211.1">
    <property type="nucleotide sequence ID" value="NZ_JTJN01000037.1"/>
</dbReference>